<dbReference type="PANTHER" id="PTHR11048:SF28">
    <property type="entry name" value="4-HYDROXYBENZOATE POLYPRENYLTRANSFERASE, MITOCHONDRIAL"/>
    <property type="match status" value="1"/>
</dbReference>
<dbReference type="AlphaFoldDB" id="A0AAW1PNV9"/>
<dbReference type="Gene3D" id="1.20.120.1780">
    <property type="entry name" value="UbiA prenyltransferase"/>
    <property type="match status" value="1"/>
</dbReference>
<gene>
    <name evidence="9" type="ORF">WJX73_010476</name>
</gene>
<proteinExistence type="inferred from homology"/>
<evidence type="ECO:0000256" key="2">
    <source>
        <dbReference type="ARBA" id="ARBA00004141"/>
    </source>
</evidence>
<evidence type="ECO:0000256" key="1">
    <source>
        <dbReference type="ARBA" id="ARBA00001946"/>
    </source>
</evidence>
<dbReference type="FunFam" id="1.20.120.1780:FF:000001">
    <property type="entry name" value="4-hydroxybenzoate octaprenyltransferase"/>
    <property type="match status" value="1"/>
</dbReference>
<reference evidence="9 10" key="1">
    <citation type="journal article" date="2024" name="Nat. Commun.">
        <title>Phylogenomics reveals the evolutionary origins of lichenization in chlorophyte algae.</title>
        <authorList>
            <person name="Puginier C."/>
            <person name="Libourel C."/>
            <person name="Otte J."/>
            <person name="Skaloud P."/>
            <person name="Haon M."/>
            <person name="Grisel S."/>
            <person name="Petersen M."/>
            <person name="Berrin J.G."/>
            <person name="Delaux P.M."/>
            <person name="Dal Grande F."/>
            <person name="Keller J."/>
        </authorList>
    </citation>
    <scope>NUCLEOTIDE SEQUENCE [LARGE SCALE GENOMIC DNA]</scope>
    <source>
        <strain evidence="9 10">SAG 2036</strain>
    </source>
</reference>
<evidence type="ECO:0000256" key="6">
    <source>
        <dbReference type="ARBA" id="ARBA00022989"/>
    </source>
</evidence>
<organism evidence="9 10">
    <name type="scientific">Symbiochloris irregularis</name>
    <dbReference type="NCBI Taxonomy" id="706552"/>
    <lineage>
        <taxon>Eukaryota</taxon>
        <taxon>Viridiplantae</taxon>
        <taxon>Chlorophyta</taxon>
        <taxon>core chlorophytes</taxon>
        <taxon>Trebouxiophyceae</taxon>
        <taxon>Trebouxiales</taxon>
        <taxon>Trebouxiaceae</taxon>
        <taxon>Symbiochloris</taxon>
    </lineage>
</organism>
<comment type="caution">
    <text evidence="9">The sequence shown here is derived from an EMBL/GenBank/DDBJ whole genome shotgun (WGS) entry which is preliminary data.</text>
</comment>
<dbReference type="Gene3D" id="1.10.357.140">
    <property type="entry name" value="UbiA prenyltransferase"/>
    <property type="match status" value="1"/>
</dbReference>
<dbReference type="GO" id="GO:0016765">
    <property type="term" value="F:transferase activity, transferring alkyl or aryl (other than methyl) groups"/>
    <property type="evidence" value="ECO:0007669"/>
    <property type="project" value="InterPro"/>
</dbReference>
<evidence type="ECO:0000256" key="4">
    <source>
        <dbReference type="ARBA" id="ARBA00022679"/>
    </source>
</evidence>
<dbReference type="EMBL" id="JALJOQ010000016">
    <property type="protein sequence ID" value="KAK9809824.1"/>
    <property type="molecule type" value="Genomic_DNA"/>
</dbReference>
<feature type="transmembrane region" description="Helical" evidence="8">
    <location>
        <begin position="57"/>
        <end position="87"/>
    </location>
</feature>
<comment type="similarity">
    <text evidence="3">Belongs to the UbiA prenyltransferase family.</text>
</comment>
<dbReference type="InterPro" id="IPR000537">
    <property type="entry name" value="UbiA_prenyltransferase"/>
</dbReference>
<protein>
    <submittedName>
        <fullName evidence="9">Uncharacterized protein</fullName>
    </submittedName>
</protein>
<keyword evidence="6 8" id="KW-1133">Transmembrane helix</keyword>
<keyword evidence="4" id="KW-0808">Transferase</keyword>
<dbReference type="Proteomes" id="UP001465755">
    <property type="component" value="Unassembled WGS sequence"/>
</dbReference>
<feature type="transmembrane region" description="Helical" evidence="8">
    <location>
        <begin position="120"/>
        <end position="137"/>
    </location>
</feature>
<dbReference type="CDD" id="cd13959">
    <property type="entry name" value="PT_UbiA_COQ2"/>
    <property type="match status" value="1"/>
</dbReference>
<feature type="transmembrane region" description="Helical" evidence="8">
    <location>
        <begin position="143"/>
        <end position="166"/>
    </location>
</feature>
<dbReference type="GO" id="GO:0005743">
    <property type="term" value="C:mitochondrial inner membrane"/>
    <property type="evidence" value="ECO:0007669"/>
    <property type="project" value="TreeGrafter"/>
</dbReference>
<comment type="subcellular location">
    <subcellularLocation>
        <location evidence="2">Membrane</location>
        <topology evidence="2">Multi-pass membrane protein</topology>
    </subcellularLocation>
</comment>
<evidence type="ECO:0000256" key="8">
    <source>
        <dbReference type="SAM" id="Phobius"/>
    </source>
</evidence>
<evidence type="ECO:0000313" key="10">
    <source>
        <dbReference type="Proteomes" id="UP001465755"/>
    </source>
</evidence>
<evidence type="ECO:0000313" key="9">
    <source>
        <dbReference type="EMBL" id="KAK9809824.1"/>
    </source>
</evidence>
<dbReference type="InterPro" id="IPR044878">
    <property type="entry name" value="UbiA_sf"/>
</dbReference>
<name>A0AAW1PNV9_9CHLO</name>
<dbReference type="GO" id="GO:0006744">
    <property type="term" value="P:ubiquinone biosynthetic process"/>
    <property type="evidence" value="ECO:0007669"/>
    <property type="project" value="TreeGrafter"/>
</dbReference>
<keyword evidence="10" id="KW-1185">Reference proteome</keyword>
<evidence type="ECO:0000256" key="3">
    <source>
        <dbReference type="ARBA" id="ARBA00005985"/>
    </source>
</evidence>
<evidence type="ECO:0000256" key="5">
    <source>
        <dbReference type="ARBA" id="ARBA00022692"/>
    </source>
</evidence>
<feature type="transmembrane region" description="Helical" evidence="8">
    <location>
        <begin position="93"/>
        <end position="111"/>
    </location>
</feature>
<keyword evidence="7 8" id="KW-0472">Membrane</keyword>
<keyword evidence="5 8" id="KW-0812">Transmembrane</keyword>
<dbReference type="PANTHER" id="PTHR11048">
    <property type="entry name" value="PRENYLTRANSFERASES"/>
    <property type="match status" value="1"/>
</dbReference>
<dbReference type="Pfam" id="PF01040">
    <property type="entry name" value="UbiA"/>
    <property type="match status" value="1"/>
</dbReference>
<accession>A0AAW1PNV9</accession>
<feature type="transmembrane region" description="Helical" evidence="8">
    <location>
        <begin position="187"/>
        <end position="208"/>
    </location>
</feature>
<dbReference type="InterPro" id="IPR039653">
    <property type="entry name" value="Prenyltransferase"/>
</dbReference>
<comment type="cofactor">
    <cofactor evidence="1">
        <name>Mg(2+)</name>
        <dbReference type="ChEBI" id="CHEBI:18420"/>
    </cofactor>
</comment>
<evidence type="ECO:0000256" key="7">
    <source>
        <dbReference type="ARBA" id="ARBA00023136"/>
    </source>
</evidence>
<sequence length="267" mass="29058">MPSNGRAQHRHLLSMRGFAASATQRPSQPQSILERVLPRSLVPYAQLTRLDKPIGTWLLAPLAAGTLSTTQAAVFLGAQLVAGLGILVQLNEYSIVLGASSLALVFTYPLMKRITFWPQAFLGLTFNWGALLGWAAVQGSCDWLVVLPLYAGGVCWTLVYDTIYAYQDKDDDNMVGIKSTALRFADSPRLWLSGFAAAQVALLALTGWSMDMALPFYTGLGGVAGHLMWQISTVELESRQDCLSKFKSNRDLGAVMFTGILLDKLIA</sequence>